<evidence type="ECO:0000313" key="14">
    <source>
        <dbReference type="EMBL" id="KAI5066078.1"/>
    </source>
</evidence>
<dbReference type="InterPro" id="IPR017871">
    <property type="entry name" value="ABC_transporter-like_CS"/>
</dbReference>
<feature type="domain" description="ABC transporter" evidence="12">
    <location>
        <begin position="429"/>
        <end position="652"/>
    </location>
</feature>
<feature type="transmembrane region" description="Helical" evidence="11">
    <location>
        <begin position="718"/>
        <end position="740"/>
    </location>
</feature>
<feature type="domain" description="ABC transmembrane type-1" evidence="13">
    <location>
        <begin position="111"/>
        <end position="375"/>
    </location>
</feature>
<evidence type="ECO:0000256" key="3">
    <source>
        <dbReference type="ARBA" id="ARBA00022448"/>
    </source>
</evidence>
<dbReference type="Pfam" id="PF00005">
    <property type="entry name" value="ABC_tran"/>
    <property type="match status" value="2"/>
</dbReference>
<comment type="subcellular location">
    <subcellularLocation>
        <location evidence="1">Membrane</location>
        <topology evidence="1">Multi-pass membrane protein</topology>
    </subcellularLocation>
</comment>
<reference evidence="14" key="1">
    <citation type="submission" date="2021-01" db="EMBL/GenBank/DDBJ databases">
        <title>Adiantum capillus-veneris genome.</title>
        <authorList>
            <person name="Fang Y."/>
            <person name="Liao Q."/>
        </authorList>
    </citation>
    <scope>NUCLEOTIDE SEQUENCE</scope>
    <source>
        <strain evidence="14">H3</strain>
        <tissue evidence="14">Leaf</tissue>
    </source>
</reference>
<evidence type="ECO:0000256" key="8">
    <source>
        <dbReference type="ARBA" id="ARBA00022989"/>
    </source>
</evidence>
<dbReference type="PANTHER" id="PTHR24223">
    <property type="entry name" value="ATP-BINDING CASSETTE SUB-FAMILY C"/>
    <property type="match status" value="1"/>
</dbReference>
<protein>
    <submittedName>
        <fullName evidence="14">Uncharacterized protein</fullName>
    </submittedName>
</protein>
<dbReference type="CDD" id="cd18580">
    <property type="entry name" value="ABC_6TM_ABCC_D2"/>
    <property type="match status" value="1"/>
</dbReference>
<evidence type="ECO:0000256" key="2">
    <source>
        <dbReference type="ARBA" id="ARBA00009726"/>
    </source>
</evidence>
<keyword evidence="6" id="KW-0547">Nucleotide-binding</keyword>
<dbReference type="PROSITE" id="PS00211">
    <property type="entry name" value="ABC_TRANSPORTER_1"/>
    <property type="match status" value="1"/>
</dbReference>
<dbReference type="PROSITE" id="PS50929">
    <property type="entry name" value="ABC_TM1F"/>
    <property type="match status" value="2"/>
</dbReference>
<keyword evidence="5 11" id="KW-0812">Transmembrane</keyword>
<dbReference type="InterPro" id="IPR036640">
    <property type="entry name" value="ABC1_TM_sf"/>
</dbReference>
<name>A0A9D4UEM8_ADICA</name>
<evidence type="ECO:0000256" key="9">
    <source>
        <dbReference type="ARBA" id="ARBA00023136"/>
    </source>
</evidence>
<dbReference type="Proteomes" id="UP000886520">
    <property type="component" value="Chromosome 18"/>
</dbReference>
<evidence type="ECO:0000313" key="15">
    <source>
        <dbReference type="Proteomes" id="UP000886520"/>
    </source>
</evidence>
<dbReference type="InterPro" id="IPR003439">
    <property type="entry name" value="ABC_transporter-like_ATP-bd"/>
</dbReference>
<evidence type="ECO:0000256" key="6">
    <source>
        <dbReference type="ARBA" id="ARBA00022741"/>
    </source>
</evidence>
<dbReference type="InterPro" id="IPR050173">
    <property type="entry name" value="ABC_transporter_C-like"/>
</dbReference>
<dbReference type="Gene3D" id="1.20.1560.10">
    <property type="entry name" value="ABC transporter type 1, transmembrane domain"/>
    <property type="match status" value="2"/>
</dbReference>
<feature type="compositionally biased region" description="Acidic residues" evidence="10">
    <location>
        <begin position="1"/>
        <end position="11"/>
    </location>
</feature>
<feature type="transmembrane region" description="Helical" evidence="11">
    <location>
        <begin position="760"/>
        <end position="784"/>
    </location>
</feature>
<keyword evidence="15" id="KW-1185">Reference proteome</keyword>
<evidence type="ECO:0000256" key="5">
    <source>
        <dbReference type="ARBA" id="ARBA00022692"/>
    </source>
</evidence>
<evidence type="ECO:0000259" key="13">
    <source>
        <dbReference type="PROSITE" id="PS50929"/>
    </source>
</evidence>
<feature type="transmembrane region" description="Helical" evidence="11">
    <location>
        <begin position="945"/>
        <end position="965"/>
    </location>
</feature>
<keyword evidence="9 11" id="KW-0472">Membrane</keyword>
<dbReference type="Gene3D" id="3.40.50.300">
    <property type="entry name" value="P-loop containing nucleotide triphosphate hydrolases"/>
    <property type="match status" value="2"/>
</dbReference>
<dbReference type="Pfam" id="PF00664">
    <property type="entry name" value="ABC_membrane"/>
    <property type="match status" value="2"/>
</dbReference>
<evidence type="ECO:0000256" key="4">
    <source>
        <dbReference type="ARBA" id="ARBA00022528"/>
    </source>
</evidence>
<proteinExistence type="inferred from homology"/>
<feature type="domain" description="ABC transporter" evidence="12">
    <location>
        <begin position="1037"/>
        <end position="1274"/>
    </location>
</feature>
<dbReference type="GO" id="GO:0016887">
    <property type="term" value="F:ATP hydrolysis activity"/>
    <property type="evidence" value="ECO:0007669"/>
    <property type="project" value="InterPro"/>
</dbReference>
<dbReference type="InterPro" id="IPR044726">
    <property type="entry name" value="ABCC_6TM_D2"/>
</dbReference>
<evidence type="ECO:0000256" key="11">
    <source>
        <dbReference type="SAM" id="Phobius"/>
    </source>
</evidence>
<dbReference type="InterPro" id="IPR003593">
    <property type="entry name" value="AAA+_ATPase"/>
</dbReference>
<comment type="similarity">
    <text evidence="2">Belongs to the ABC transporter superfamily. ABCC family. Conjugate transporter (TC 3.A.1.208) subfamily.</text>
</comment>
<dbReference type="EMBL" id="JABFUD020000018">
    <property type="protein sequence ID" value="KAI5066078.1"/>
    <property type="molecule type" value="Genomic_DNA"/>
</dbReference>
<keyword evidence="7" id="KW-0067">ATP-binding</keyword>
<keyword evidence="3" id="KW-0813">Transport</keyword>
<dbReference type="PROSITE" id="PS50893">
    <property type="entry name" value="ABC_TRANSPORTER_2"/>
    <property type="match status" value="2"/>
</dbReference>
<keyword evidence="8 11" id="KW-1133">Transmembrane helix</keyword>
<dbReference type="CDD" id="cd03244">
    <property type="entry name" value="ABCC_MRP_domain2"/>
    <property type="match status" value="1"/>
</dbReference>
<dbReference type="FunFam" id="3.40.50.300:FF:000997">
    <property type="entry name" value="Multidrug resistance-associated protein 1"/>
    <property type="match status" value="1"/>
</dbReference>
<feature type="region of interest" description="Disordered" evidence="10">
    <location>
        <begin position="1"/>
        <end position="22"/>
    </location>
</feature>
<dbReference type="GO" id="GO:0140359">
    <property type="term" value="F:ABC-type transporter activity"/>
    <property type="evidence" value="ECO:0007669"/>
    <property type="project" value="InterPro"/>
</dbReference>
<dbReference type="InterPro" id="IPR044746">
    <property type="entry name" value="ABCC_6TM_D1"/>
</dbReference>
<feature type="transmembrane region" description="Helical" evidence="11">
    <location>
        <begin position="849"/>
        <end position="871"/>
    </location>
</feature>
<dbReference type="SUPFAM" id="SSF90123">
    <property type="entry name" value="ABC transporter transmembrane region"/>
    <property type="match status" value="2"/>
</dbReference>
<dbReference type="OrthoDB" id="6500128at2759"/>
<accession>A0A9D4UEM8</accession>
<dbReference type="InterPro" id="IPR027417">
    <property type="entry name" value="P-loop_NTPase"/>
</dbReference>
<evidence type="ECO:0000259" key="12">
    <source>
        <dbReference type="PROSITE" id="PS50893"/>
    </source>
</evidence>
<dbReference type="InterPro" id="IPR011527">
    <property type="entry name" value="ABC1_TM_dom"/>
</dbReference>
<comment type="caution">
    <text evidence="14">The sequence shown here is derived from an EMBL/GenBank/DDBJ whole genome shotgun (WGS) entry which is preliminary data.</text>
</comment>
<feature type="domain" description="ABC transmembrane type-1" evidence="13">
    <location>
        <begin position="725"/>
        <end position="1000"/>
    </location>
</feature>
<dbReference type="FunFam" id="3.40.50.300:FF:000163">
    <property type="entry name" value="Multidrug resistance-associated protein member 4"/>
    <property type="match status" value="1"/>
</dbReference>
<dbReference type="SUPFAM" id="SSF52540">
    <property type="entry name" value="P-loop containing nucleoside triphosphate hydrolases"/>
    <property type="match status" value="2"/>
</dbReference>
<evidence type="ECO:0000256" key="7">
    <source>
        <dbReference type="ARBA" id="ARBA00022840"/>
    </source>
</evidence>
<dbReference type="GO" id="GO:0005524">
    <property type="term" value="F:ATP binding"/>
    <property type="evidence" value="ECO:0007669"/>
    <property type="project" value="UniProtKB-KW"/>
</dbReference>
<dbReference type="CDD" id="cd18579">
    <property type="entry name" value="ABC_6TM_ABCC_D1"/>
    <property type="match status" value="1"/>
</dbReference>
<organism evidence="14 15">
    <name type="scientific">Adiantum capillus-veneris</name>
    <name type="common">Maidenhair fern</name>
    <dbReference type="NCBI Taxonomy" id="13818"/>
    <lineage>
        <taxon>Eukaryota</taxon>
        <taxon>Viridiplantae</taxon>
        <taxon>Streptophyta</taxon>
        <taxon>Embryophyta</taxon>
        <taxon>Tracheophyta</taxon>
        <taxon>Polypodiopsida</taxon>
        <taxon>Polypodiidae</taxon>
        <taxon>Polypodiales</taxon>
        <taxon>Pteridineae</taxon>
        <taxon>Pteridaceae</taxon>
        <taxon>Vittarioideae</taxon>
        <taxon>Adiantum</taxon>
    </lineage>
</organism>
<evidence type="ECO:0000256" key="10">
    <source>
        <dbReference type="SAM" id="MobiDB-lite"/>
    </source>
</evidence>
<evidence type="ECO:0000256" key="1">
    <source>
        <dbReference type="ARBA" id="ARBA00004141"/>
    </source>
</evidence>
<dbReference type="CDD" id="cd03250">
    <property type="entry name" value="ABCC_MRP_domain1"/>
    <property type="match status" value="1"/>
</dbReference>
<dbReference type="SMART" id="SM00382">
    <property type="entry name" value="AAA"/>
    <property type="match status" value="2"/>
</dbReference>
<dbReference type="PANTHER" id="PTHR24223:SF401">
    <property type="entry name" value="ATP-BINDING CASSETTE TRANSPORTER SUBFAMILY C"/>
    <property type="match status" value="1"/>
</dbReference>
<keyword evidence="4" id="KW-0150">Chloroplast</keyword>
<dbReference type="GO" id="GO:0016020">
    <property type="term" value="C:membrane"/>
    <property type="evidence" value="ECO:0007669"/>
    <property type="project" value="UniProtKB-SubCell"/>
</dbReference>
<sequence length="1300" mass="144565">MLQATMEEDDFSGPPPKTAGPSPELKASIFSILSWHWLQSFVDLGNTKTIEAEDLYDLNPKEGTQYCEQLWNDAINKVKCTSNENTTLSVWRLLWLCFGVEYARAAIAKPFSLISGILQVYILKAIVKLVEDKHDCKWWWGSLLVVGMFSMSLLSSISQHILYNMSQKVGMKIRSTMSMAVFSKILNTKLFSLAGTNSGFLLNLVTNDSQKLVDAAAYFHNVWFALIDIGAVSTLAVIEIGVSAVPGVILAFLTQPLQIWMAGVGARLRIKAIKYTDSRVHLTDEILNGIRVIKYNGWIAPFLRQIVELRQNEINKIKRASFARASTSTIRDSVTPLASLAIFGTYLAIHKGKFMSPSRAFTVLALFSILVRSFSKVFTGFQFCGEAIIAVRRLQKLLNMDEDDKFALEENEISRTSPEIAAIVKDCSFCWEPIHKKVTSNKGSAKLDNEVEKVEKGELVSIYGPVGSGKSSLLLGMLGEMQCLTGSCFVQHNIAYAPQQPWILNDTVRRNILFTSPFDPERYQRTIAACALEQDISLFPGGHDTEIGDKGINLSGGQKARISLARACYSTAPVVFLDDPLAAVDAPTAKHLITHVLTGVLKGRTVILVTHNKTALEVCDRVYVMEYGSLKEDKGLEGNFIMDTSTNLLYQTEQTDIDALMHAGVKGMRKLSEERLTNKPDPFDLTRENENGRSTIKEDRVIGNVRASSVIAYAKASGGLLLVSFVTFVFIFGQAVRVMVDYWLRVWTDREYQLRDDIYFVVYASFAIGATFLSASRALLYMLASMSAATQMHNQMAERVLRSPLLFFDQNVTGRILNRFSKDQALVDETLPITAQQFFEVAVSSLGSLIFIGVLIPWLLLAFPPLLFVFFHLQHRYIAVSCELKRLEGVSRSPIYAHFTQTLQGIASVCAYACQSKMHDIFLSLVDANHQSYILFIHMSRWIGLRLDCATCICVTLASLLIIVLRHSMTPGLAGVVLVQSMQVTGSVQYAIRQAAEVENYFTSVERINAYANLTTEADPNTSPGIIEEGWPSRGEIEFVKYTMTYRVDLPPVLNNISFKINAREKIGIAGRTGAGKSSLAAALFRMVENERCAGDIVIDGVNIKSVGLDDLRQRLSIIPQDPILFQGSVRSNLDPFNAYKDAEIYEALERVHLLGKIQSLERGLDSLIVRNGENFSVGQRQLLCLARSLLRQSQIVVMDEATAAVDGETDTQIQTTIRIAFQDCTILTIAHRIDTIIDCGRVLVLAAGGHIAEFDSPHKLLNCNKQGIFAEMVRQTGPTNAEWLHKAAHDAETYRQSEQ</sequence>
<keyword evidence="4" id="KW-0934">Plastid</keyword>
<dbReference type="FunFam" id="1.20.1560.10:FF:000010">
    <property type="entry name" value="Multidrug resistance-associated ABC transporter"/>
    <property type="match status" value="1"/>
</dbReference>
<gene>
    <name evidence="14" type="ORF">GOP47_0018702</name>
</gene>